<dbReference type="CDD" id="cd22157">
    <property type="entry name" value="F-box_AtFBW1-like"/>
    <property type="match status" value="1"/>
</dbReference>
<feature type="domain" description="F-box" evidence="1">
    <location>
        <begin position="112"/>
        <end position="158"/>
    </location>
</feature>
<dbReference type="PROSITE" id="PS50181">
    <property type="entry name" value="FBOX"/>
    <property type="match status" value="1"/>
</dbReference>
<dbReference type="SMART" id="SM00256">
    <property type="entry name" value="FBOX"/>
    <property type="match status" value="1"/>
</dbReference>
<dbReference type="SUPFAM" id="SSF81383">
    <property type="entry name" value="F-box domain"/>
    <property type="match status" value="1"/>
</dbReference>
<dbReference type="PANTHER" id="PTHR31672:SF13">
    <property type="entry name" value="F-BOX PROTEIN CPR30-LIKE"/>
    <property type="match status" value="1"/>
</dbReference>
<evidence type="ECO:0000313" key="3">
    <source>
        <dbReference type="Proteomes" id="UP000265566"/>
    </source>
</evidence>
<dbReference type="Proteomes" id="UP000265566">
    <property type="component" value="Chromosome 2"/>
</dbReference>
<accession>A0A396JB87</accession>
<proteinExistence type="predicted"/>
<reference evidence="3" key="1">
    <citation type="journal article" date="2018" name="Nat. Plants">
        <title>Whole-genome landscape of Medicago truncatula symbiotic genes.</title>
        <authorList>
            <person name="Pecrix Y."/>
            <person name="Staton S.E."/>
            <person name="Sallet E."/>
            <person name="Lelandais-Briere C."/>
            <person name="Moreau S."/>
            <person name="Carrere S."/>
            <person name="Blein T."/>
            <person name="Jardinaud M.F."/>
            <person name="Latrasse D."/>
            <person name="Zouine M."/>
            <person name="Zahm M."/>
            <person name="Kreplak J."/>
            <person name="Mayjonade B."/>
            <person name="Satge C."/>
            <person name="Perez M."/>
            <person name="Cauet S."/>
            <person name="Marande W."/>
            <person name="Chantry-Darmon C."/>
            <person name="Lopez-Roques C."/>
            <person name="Bouchez O."/>
            <person name="Berard A."/>
            <person name="Debelle F."/>
            <person name="Munos S."/>
            <person name="Bendahmane A."/>
            <person name="Berges H."/>
            <person name="Niebel A."/>
            <person name="Buitink J."/>
            <person name="Frugier F."/>
            <person name="Benhamed M."/>
            <person name="Crespi M."/>
            <person name="Gouzy J."/>
            <person name="Gamas P."/>
        </authorList>
    </citation>
    <scope>NUCLEOTIDE SEQUENCE [LARGE SCALE GENOMIC DNA]</scope>
    <source>
        <strain evidence="3">cv. Jemalong A17</strain>
    </source>
</reference>
<evidence type="ECO:0000313" key="2">
    <source>
        <dbReference type="EMBL" id="RHN73861.1"/>
    </source>
</evidence>
<organism evidence="2 3">
    <name type="scientific">Medicago truncatula</name>
    <name type="common">Barrel medic</name>
    <name type="synonym">Medicago tribuloides</name>
    <dbReference type="NCBI Taxonomy" id="3880"/>
    <lineage>
        <taxon>Eukaryota</taxon>
        <taxon>Viridiplantae</taxon>
        <taxon>Streptophyta</taxon>
        <taxon>Embryophyta</taxon>
        <taxon>Tracheophyta</taxon>
        <taxon>Spermatophyta</taxon>
        <taxon>Magnoliopsida</taxon>
        <taxon>eudicotyledons</taxon>
        <taxon>Gunneridae</taxon>
        <taxon>Pentapetalae</taxon>
        <taxon>rosids</taxon>
        <taxon>fabids</taxon>
        <taxon>Fabales</taxon>
        <taxon>Fabaceae</taxon>
        <taxon>Papilionoideae</taxon>
        <taxon>50 kb inversion clade</taxon>
        <taxon>NPAAA clade</taxon>
        <taxon>Hologalegina</taxon>
        <taxon>IRL clade</taxon>
        <taxon>Trifolieae</taxon>
        <taxon>Medicago</taxon>
    </lineage>
</organism>
<dbReference type="AlphaFoldDB" id="A0A396JB87"/>
<comment type="caution">
    <text evidence="2">The sequence shown here is derived from an EMBL/GenBank/DDBJ whole genome shotgun (WGS) entry which is preliminary data.</text>
</comment>
<dbReference type="InterPro" id="IPR001810">
    <property type="entry name" value="F-box_dom"/>
</dbReference>
<protein>
    <submittedName>
        <fullName evidence="2">Putative F-box domain-containing protein</fullName>
    </submittedName>
</protein>
<dbReference type="PANTHER" id="PTHR31672">
    <property type="entry name" value="BNACNNG10540D PROTEIN"/>
    <property type="match status" value="1"/>
</dbReference>
<evidence type="ECO:0000259" key="1">
    <source>
        <dbReference type="PROSITE" id="PS50181"/>
    </source>
</evidence>
<dbReference type="EMBL" id="PSQE01000002">
    <property type="protein sequence ID" value="RHN73861.1"/>
    <property type="molecule type" value="Genomic_DNA"/>
</dbReference>
<dbReference type="InterPro" id="IPR050796">
    <property type="entry name" value="SCF_F-box_component"/>
</dbReference>
<name>A0A396JB87_MEDTR</name>
<dbReference type="Gramene" id="rna9744">
    <property type="protein sequence ID" value="RHN73861.1"/>
    <property type="gene ID" value="gene9744"/>
</dbReference>
<gene>
    <name evidence="2" type="ORF">MtrunA17_Chr2g0303141</name>
</gene>
<sequence>MAYHHKVVFCICDGFGYGFGVRTYIHIHVTRLIPVFFKSEKTQTYIQIPNPIKTRKTNQIGFGLGGNHFHSSKEMAHGNDNRNDVVYSQSLTEETTNTQRQRLATGTLTYPPPELPTLPFDLIPEILCRLPVKLLIQLRCLCKFFDSLISDPNFAKKHLHMSTKHHHLMLTNNGMLTDDDDYDYKLVMYESPIASLFY</sequence>
<dbReference type="Pfam" id="PF00646">
    <property type="entry name" value="F-box"/>
    <property type="match status" value="1"/>
</dbReference>
<dbReference type="InterPro" id="IPR036047">
    <property type="entry name" value="F-box-like_dom_sf"/>
</dbReference>